<sequence>LISQKQIESTEPPGYWSTSFLFEQVPCAAFTDQICLQQKNENGADKMNKCCDKGVYLTDLCVPGRCTNVTVELCCMQKFLQSKYRCCKNNSKAINSPGDSFSRCCFEKFVEDEDTCCPSQRAKFHWLSSNEVCLPNVRVDLNSKTDNNKKESLLPNIITIDLSIDKSWDYTCEQGSNVLQFPYLPNNEKLNEKTEK</sequence>
<name>A0A0N5CWJ1_THECL</name>
<evidence type="ECO:0000313" key="1">
    <source>
        <dbReference type="WBParaSite" id="TCLT_0000471301-mRNA-1"/>
    </source>
</evidence>
<dbReference type="AlphaFoldDB" id="A0A0N5CWJ1"/>
<dbReference type="OMA" id="ECRNGVN"/>
<reference evidence="1" key="1">
    <citation type="submission" date="2017-02" db="UniProtKB">
        <authorList>
            <consortium name="WormBaseParasite"/>
        </authorList>
    </citation>
    <scope>IDENTIFICATION</scope>
</reference>
<accession>A0A0N5CWJ1</accession>
<dbReference type="WBParaSite" id="TCLT_0000471301-mRNA-1">
    <property type="protein sequence ID" value="TCLT_0000471301-mRNA-1"/>
    <property type="gene ID" value="TCLT_0000471301"/>
</dbReference>
<protein>
    <submittedName>
        <fullName evidence="1">EB domain-containing protein</fullName>
    </submittedName>
</protein>
<organism evidence="1">
    <name type="scientific">Thelazia callipaeda</name>
    <name type="common">Oriental eyeworm</name>
    <name type="synonym">Parasitic nematode</name>
    <dbReference type="NCBI Taxonomy" id="103827"/>
    <lineage>
        <taxon>Eukaryota</taxon>
        <taxon>Metazoa</taxon>
        <taxon>Ecdysozoa</taxon>
        <taxon>Nematoda</taxon>
        <taxon>Chromadorea</taxon>
        <taxon>Rhabditida</taxon>
        <taxon>Spirurina</taxon>
        <taxon>Spiruromorpha</taxon>
        <taxon>Thelazioidea</taxon>
        <taxon>Thelaziidae</taxon>
        <taxon>Thelazia</taxon>
    </lineage>
</organism>
<proteinExistence type="predicted"/>